<feature type="chain" id="PRO_5047346674" description="FG-GAP repeat-containing protein" evidence="1">
    <location>
        <begin position="22"/>
        <end position="198"/>
    </location>
</feature>
<accession>A0ABW9ZS82</accession>
<protein>
    <recommendedName>
        <fullName evidence="4">FG-GAP repeat-containing protein</fullName>
    </recommendedName>
</protein>
<keyword evidence="3" id="KW-1185">Reference proteome</keyword>
<dbReference type="RefSeq" id="WP_161816918.1">
    <property type="nucleotide sequence ID" value="NZ_JAACJS010000002.1"/>
</dbReference>
<feature type="signal peptide" evidence="1">
    <location>
        <begin position="1"/>
        <end position="21"/>
    </location>
</feature>
<reference evidence="2 3" key="1">
    <citation type="submission" date="2020-01" db="EMBL/GenBank/DDBJ databases">
        <title>Genome analysis.</title>
        <authorList>
            <person name="Wu S."/>
            <person name="Wang G."/>
        </authorList>
    </citation>
    <scope>NUCLEOTIDE SEQUENCE [LARGE SCALE GENOMIC DNA]</scope>
    <source>
        <strain evidence="2 3">SYL130</strain>
    </source>
</reference>
<comment type="caution">
    <text evidence="2">The sequence shown here is derived from an EMBL/GenBank/DDBJ whole genome shotgun (WGS) entry which is preliminary data.</text>
</comment>
<evidence type="ECO:0000256" key="1">
    <source>
        <dbReference type="SAM" id="SignalP"/>
    </source>
</evidence>
<sequence>MYKKYVPALLVCFFSVMAAHAQAPARKIDTTMKFGKSGYRIVCTNKNADKNLLTVKPINFEKEAGGDFTLDIKGRLLKTEVEDLNRDGFPDLLLYTIMPDDSLNRVNLFAIASEENKSVVPIALPDIYNDPKLRIGYKGNDTFFLMEGNLIRRYPIFPTEGAPAAAANGNMVRQVQYAVVREERGYKFKVVRTYDFTK</sequence>
<dbReference type="Proteomes" id="UP000753802">
    <property type="component" value="Unassembled WGS sequence"/>
</dbReference>
<organism evidence="2 3">
    <name type="scientific">Sediminibacterium roseum</name>
    <dbReference type="NCBI Taxonomy" id="1978412"/>
    <lineage>
        <taxon>Bacteria</taxon>
        <taxon>Pseudomonadati</taxon>
        <taxon>Bacteroidota</taxon>
        <taxon>Chitinophagia</taxon>
        <taxon>Chitinophagales</taxon>
        <taxon>Chitinophagaceae</taxon>
        <taxon>Sediminibacterium</taxon>
    </lineage>
</organism>
<dbReference type="EMBL" id="JAACJS010000002">
    <property type="protein sequence ID" value="NCI48597.1"/>
    <property type="molecule type" value="Genomic_DNA"/>
</dbReference>
<proteinExistence type="predicted"/>
<evidence type="ECO:0000313" key="3">
    <source>
        <dbReference type="Proteomes" id="UP000753802"/>
    </source>
</evidence>
<name>A0ABW9ZS82_9BACT</name>
<keyword evidence="1" id="KW-0732">Signal</keyword>
<evidence type="ECO:0008006" key="4">
    <source>
        <dbReference type="Google" id="ProtNLM"/>
    </source>
</evidence>
<evidence type="ECO:0000313" key="2">
    <source>
        <dbReference type="EMBL" id="NCI48597.1"/>
    </source>
</evidence>
<gene>
    <name evidence="2" type="ORF">GWC95_01590</name>
</gene>